<keyword evidence="1" id="KW-0378">Hydrolase</keyword>
<accession>A0A0K9FFB7</accession>
<sequence length="90" mass="10044">MNSDCDSCDKKKKEKHSMNHCEGCVCNQLRTLQTSTVVDLFLRGGQDIEDVIFISFDPNNCCAFFNDPTTEPGSTLIIDCQEIQAIRIPG</sequence>
<dbReference type="AlphaFoldDB" id="A0A0K9FFB7"/>
<proteinExistence type="predicted"/>
<protein>
    <submittedName>
        <fullName evidence="1">Hydrolase</fullName>
    </submittedName>
</protein>
<dbReference type="EMBL" id="LFXJ01000005">
    <property type="protein sequence ID" value="KMY33180.1"/>
    <property type="molecule type" value="Genomic_DNA"/>
</dbReference>
<dbReference type="GO" id="GO:0016787">
    <property type="term" value="F:hydrolase activity"/>
    <property type="evidence" value="ECO:0007669"/>
    <property type="project" value="UniProtKB-KW"/>
</dbReference>
<evidence type="ECO:0000313" key="1">
    <source>
        <dbReference type="EMBL" id="KMY33180.1"/>
    </source>
</evidence>
<reference evidence="2" key="1">
    <citation type="submission" date="2015-07" db="EMBL/GenBank/DDBJ databases">
        <authorList>
            <consortium name="Consortium for Microbial Forensics and Genomics (microFORGE)"/>
            <person name="Knight B.M."/>
            <person name="Roberts D.P."/>
            <person name="Lin D."/>
            <person name="Hari K."/>
            <person name="Fletcher J."/>
            <person name="Melcher U."/>
            <person name="Blagden T."/>
            <person name="Winegar R.A."/>
        </authorList>
    </citation>
    <scope>NUCLEOTIDE SEQUENCE [LARGE SCALE GENOMIC DNA]</scope>
    <source>
        <strain evidence="2">DSM 23493</strain>
    </source>
</reference>
<dbReference type="OrthoDB" id="2735914at2"/>
<comment type="caution">
    <text evidence="1">The sequence shown here is derived from an EMBL/GenBank/DDBJ whole genome shotgun (WGS) entry which is preliminary data.</text>
</comment>
<dbReference type="Proteomes" id="UP000037326">
    <property type="component" value="Unassembled WGS sequence"/>
</dbReference>
<name>A0A0K9FFB7_9BACI</name>
<dbReference type="PATRIC" id="fig|582475.4.peg.192"/>
<gene>
    <name evidence="1" type="ORF">ACZ11_03930</name>
</gene>
<evidence type="ECO:0000313" key="2">
    <source>
        <dbReference type="Proteomes" id="UP000037326"/>
    </source>
</evidence>
<organism evidence="1 2">
    <name type="scientific">Lysinibacillus xylanilyticus</name>
    <dbReference type="NCBI Taxonomy" id="582475"/>
    <lineage>
        <taxon>Bacteria</taxon>
        <taxon>Bacillati</taxon>
        <taxon>Bacillota</taxon>
        <taxon>Bacilli</taxon>
        <taxon>Bacillales</taxon>
        <taxon>Bacillaceae</taxon>
        <taxon>Lysinibacillus</taxon>
    </lineage>
</organism>